<dbReference type="Gene3D" id="3.10.450.50">
    <property type="match status" value="1"/>
</dbReference>
<dbReference type="InterPro" id="IPR037401">
    <property type="entry name" value="SnoaL-like"/>
</dbReference>
<organism evidence="2 3">
    <name type="scientific">Mangrovimicrobium sediminis</name>
    <dbReference type="NCBI Taxonomy" id="2562682"/>
    <lineage>
        <taxon>Bacteria</taxon>
        <taxon>Pseudomonadati</taxon>
        <taxon>Pseudomonadota</taxon>
        <taxon>Gammaproteobacteria</taxon>
        <taxon>Cellvibrionales</taxon>
        <taxon>Halieaceae</taxon>
        <taxon>Mangrovimicrobium</taxon>
    </lineage>
</organism>
<dbReference type="RefSeq" id="WP_135446163.1">
    <property type="nucleotide sequence ID" value="NZ_SRLE01000014.1"/>
</dbReference>
<keyword evidence="3" id="KW-1185">Reference proteome</keyword>
<sequence>MPPDSTSLEGEIVDRFYAALARKDLASALACCTENACFWHNFDDVEQNLEQAARGWQALFDGFTENRIDKVRRDPIPGGLVQRHRFLLRAADGVLKARPCCIFVSFSAGRIARLDEYIDLSGALPVEAADECA</sequence>
<gene>
    <name evidence="2" type="ORF">E4634_18525</name>
</gene>
<proteinExistence type="predicted"/>
<protein>
    <recommendedName>
        <fullName evidence="1">SnoaL-like domain-containing protein</fullName>
    </recommendedName>
</protein>
<evidence type="ECO:0000313" key="2">
    <source>
        <dbReference type="EMBL" id="TGD71270.1"/>
    </source>
</evidence>
<evidence type="ECO:0000259" key="1">
    <source>
        <dbReference type="Pfam" id="PF12680"/>
    </source>
</evidence>
<feature type="domain" description="SnoaL-like" evidence="1">
    <location>
        <begin position="13"/>
        <end position="113"/>
    </location>
</feature>
<name>A0A4Z0LVG9_9GAMM</name>
<dbReference type="SUPFAM" id="SSF54427">
    <property type="entry name" value="NTF2-like"/>
    <property type="match status" value="1"/>
</dbReference>
<dbReference type="InterPro" id="IPR032710">
    <property type="entry name" value="NTF2-like_dom_sf"/>
</dbReference>
<dbReference type="AlphaFoldDB" id="A0A4Z0LVG9"/>
<accession>A0A4Z0LVG9</accession>
<dbReference type="OrthoDB" id="6815515at2"/>
<dbReference type="Proteomes" id="UP000298050">
    <property type="component" value="Unassembled WGS sequence"/>
</dbReference>
<dbReference type="EMBL" id="SRLE01000014">
    <property type="protein sequence ID" value="TGD71270.1"/>
    <property type="molecule type" value="Genomic_DNA"/>
</dbReference>
<evidence type="ECO:0000313" key="3">
    <source>
        <dbReference type="Proteomes" id="UP000298050"/>
    </source>
</evidence>
<comment type="caution">
    <text evidence="2">The sequence shown here is derived from an EMBL/GenBank/DDBJ whole genome shotgun (WGS) entry which is preliminary data.</text>
</comment>
<reference evidence="2 3" key="1">
    <citation type="submission" date="2019-04" db="EMBL/GenBank/DDBJ databases">
        <title>Taxonomy of novel Haliea sp. from mangrove soil of West Coast of India.</title>
        <authorList>
            <person name="Verma A."/>
            <person name="Kumar P."/>
            <person name="Krishnamurthi S."/>
        </authorList>
    </citation>
    <scope>NUCLEOTIDE SEQUENCE [LARGE SCALE GENOMIC DNA]</scope>
    <source>
        <strain evidence="2 3">SAOS-164</strain>
    </source>
</reference>
<dbReference type="Pfam" id="PF12680">
    <property type="entry name" value="SnoaL_2"/>
    <property type="match status" value="1"/>
</dbReference>